<name>A0AAV4RBD5_9ARAC</name>
<reference evidence="3 4" key="1">
    <citation type="submission" date="2021-06" db="EMBL/GenBank/DDBJ databases">
        <title>Caerostris darwini draft genome.</title>
        <authorList>
            <person name="Kono N."/>
            <person name="Arakawa K."/>
        </authorList>
    </citation>
    <scope>NUCLEOTIDE SEQUENCE [LARGE SCALE GENOMIC DNA]</scope>
</reference>
<feature type="domain" description="UMA" evidence="2">
    <location>
        <begin position="83"/>
        <end position="133"/>
    </location>
</feature>
<evidence type="ECO:0000259" key="2">
    <source>
        <dbReference type="PROSITE" id="PS51497"/>
    </source>
</evidence>
<gene>
    <name evidence="3" type="ORF">CDAR_11771</name>
</gene>
<organism evidence="3 4">
    <name type="scientific">Caerostris darwini</name>
    <dbReference type="NCBI Taxonomy" id="1538125"/>
    <lineage>
        <taxon>Eukaryota</taxon>
        <taxon>Metazoa</taxon>
        <taxon>Ecdysozoa</taxon>
        <taxon>Arthropoda</taxon>
        <taxon>Chelicerata</taxon>
        <taxon>Arachnida</taxon>
        <taxon>Araneae</taxon>
        <taxon>Araneomorphae</taxon>
        <taxon>Entelegynae</taxon>
        <taxon>Araneoidea</taxon>
        <taxon>Araneidae</taxon>
        <taxon>Caerostris</taxon>
    </lineage>
</organism>
<evidence type="ECO:0000256" key="1">
    <source>
        <dbReference type="SAM" id="MobiDB-lite"/>
    </source>
</evidence>
<dbReference type="PROSITE" id="PS51497">
    <property type="entry name" value="UMA"/>
    <property type="match status" value="1"/>
</dbReference>
<comment type="caution">
    <text evidence="3">The sequence shown here is derived from an EMBL/GenBank/DDBJ whole genome shotgun (WGS) entry which is preliminary data.</text>
</comment>
<proteinExistence type="predicted"/>
<dbReference type="AlphaFoldDB" id="A0AAV4RBD5"/>
<evidence type="ECO:0000313" key="4">
    <source>
        <dbReference type="Proteomes" id="UP001054837"/>
    </source>
</evidence>
<keyword evidence="4" id="KW-1185">Reference proteome</keyword>
<protein>
    <recommendedName>
        <fullName evidence="2">UMA domain-containing protein</fullName>
    </recommendedName>
</protein>
<dbReference type="EMBL" id="BPLQ01005929">
    <property type="protein sequence ID" value="GIY18652.1"/>
    <property type="molecule type" value="Genomic_DNA"/>
</dbReference>
<feature type="region of interest" description="Disordered" evidence="1">
    <location>
        <begin position="35"/>
        <end position="58"/>
    </location>
</feature>
<dbReference type="InterPro" id="IPR023340">
    <property type="entry name" value="UMA"/>
</dbReference>
<sequence length="139" mass="15450">MFDVFQNVLFGKKKSSSEADKEKSCSDDFVMIGQTSNDLGAGKDAESNPNERPFPKFGESFLPDSVPEVSPVKKEAHPQIMPLQDVPFTINSSLYASSKLDQIWKTIAQSISSIENSKTFQEDYDFSLEKSVISETANK</sequence>
<accession>A0AAV4RBD5</accession>
<dbReference type="Proteomes" id="UP001054837">
    <property type="component" value="Unassembled WGS sequence"/>
</dbReference>
<evidence type="ECO:0000313" key="3">
    <source>
        <dbReference type="EMBL" id="GIY18652.1"/>
    </source>
</evidence>